<dbReference type="PANTHER" id="PTHR23295">
    <property type="entry name" value="NUCLEAR RECEPTOR COACTIVATOR 5-RELATED"/>
    <property type="match status" value="1"/>
</dbReference>
<evidence type="ECO:0000313" key="5">
    <source>
        <dbReference type="Proteomes" id="UP001161017"/>
    </source>
</evidence>
<comment type="caution">
    <text evidence="4">The sequence shown here is derived from an EMBL/GenBank/DDBJ whole genome shotgun (WGS) entry which is preliminary data.</text>
</comment>
<dbReference type="EMBL" id="JAPUFD010000001">
    <property type="protein sequence ID" value="MDI1485039.1"/>
    <property type="molecule type" value="Genomic_DNA"/>
</dbReference>
<dbReference type="InterPro" id="IPR012677">
    <property type="entry name" value="Nucleotide-bd_a/b_plait_sf"/>
</dbReference>
<evidence type="ECO:0000256" key="2">
    <source>
        <dbReference type="SAM" id="MobiDB-lite"/>
    </source>
</evidence>
<feature type="region of interest" description="Disordered" evidence="2">
    <location>
        <begin position="402"/>
        <end position="551"/>
    </location>
</feature>
<dbReference type="Pfam" id="PF00076">
    <property type="entry name" value="RRM_1"/>
    <property type="match status" value="1"/>
</dbReference>
<evidence type="ECO:0000313" key="4">
    <source>
        <dbReference type="EMBL" id="MDI1485039.1"/>
    </source>
</evidence>
<feature type="compositionally biased region" description="Low complexity" evidence="2">
    <location>
        <begin position="768"/>
        <end position="824"/>
    </location>
</feature>
<feature type="domain" description="RRM" evidence="3">
    <location>
        <begin position="349"/>
        <end position="420"/>
    </location>
</feature>
<feature type="compositionally biased region" description="Low complexity" evidence="2">
    <location>
        <begin position="180"/>
        <end position="204"/>
    </location>
</feature>
<feature type="compositionally biased region" description="Polar residues" evidence="2">
    <location>
        <begin position="48"/>
        <end position="97"/>
    </location>
</feature>
<dbReference type="PANTHER" id="PTHR23295:SF6">
    <property type="entry name" value="NEOSIN, ISOFORM A"/>
    <property type="match status" value="1"/>
</dbReference>
<protein>
    <submittedName>
        <fullName evidence="4">Nuclear polyadenylated RNA-binding protein 3</fullName>
    </submittedName>
</protein>
<dbReference type="Proteomes" id="UP001161017">
    <property type="component" value="Unassembled WGS sequence"/>
</dbReference>
<dbReference type="PROSITE" id="PS50102">
    <property type="entry name" value="RRM"/>
    <property type="match status" value="1"/>
</dbReference>
<dbReference type="InterPro" id="IPR052600">
    <property type="entry name" value="Nuc_rcpt_coact/corep"/>
</dbReference>
<dbReference type="GO" id="GO:0003723">
    <property type="term" value="F:RNA binding"/>
    <property type="evidence" value="ECO:0007669"/>
    <property type="project" value="UniProtKB-UniRule"/>
</dbReference>
<feature type="region of interest" description="Disordered" evidence="2">
    <location>
        <begin position="734"/>
        <end position="878"/>
    </location>
</feature>
<evidence type="ECO:0000256" key="1">
    <source>
        <dbReference type="PROSITE-ProRule" id="PRU00176"/>
    </source>
</evidence>
<feature type="region of interest" description="Disordered" evidence="2">
    <location>
        <begin position="664"/>
        <end position="721"/>
    </location>
</feature>
<feature type="compositionally biased region" description="Low complexity" evidence="2">
    <location>
        <begin position="734"/>
        <end position="758"/>
    </location>
</feature>
<reference evidence="4" key="1">
    <citation type="journal article" date="2023" name="Genome Biol. Evol.">
        <title>First Whole Genome Sequence and Flow Cytometry Genome Size Data for the Lichen-Forming Fungus Ramalina farinacea (Ascomycota).</title>
        <authorList>
            <person name="Llewellyn T."/>
            <person name="Mian S."/>
            <person name="Hill R."/>
            <person name="Leitch I.J."/>
            <person name="Gaya E."/>
        </authorList>
    </citation>
    <scope>NUCLEOTIDE SEQUENCE</scope>
    <source>
        <strain evidence="4">LIQ254RAFAR</strain>
    </source>
</reference>
<dbReference type="SUPFAM" id="SSF52954">
    <property type="entry name" value="Class II aaRS ABD-related"/>
    <property type="match status" value="1"/>
</dbReference>
<feature type="compositionally biased region" description="Basic and acidic residues" evidence="2">
    <location>
        <begin position="409"/>
        <end position="419"/>
    </location>
</feature>
<proteinExistence type="predicted"/>
<feature type="region of interest" description="Disordered" evidence="2">
    <location>
        <begin position="167"/>
        <end position="319"/>
    </location>
</feature>
<feature type="compositionally biased region" description="Low complexity" evidence="2">
    <location>
        <begin position="235"/>
        <end position="251"/>
    </location>
</feature>
<feature type="compositionally biased region" description="Basic and acidic residues" evidence="2">
    <location>
        <begin position="465"/>
        <end position="485"/>
    </location>
</feature>
<evidence type="ECO:0000259" key="3">
    <source>
        <dbReference type="PROSITE" id="PS50102"/>
    </source>
</evidence>
<feature type="compositionally biased region" description="Pro residues" evidence="2">
    <location>
        <begin position="205"/>
        <end position="215"/>
    </location>
</feature>
<organism evidence="4 5">
    <name type="scientific">Ramalina farinacea</name>
    <dbReference type="NCBI Taxonomy" id="258253"/>
    <lineage>
        <taxon>Eukaryota</taxon>
        <taxon>Fungi</taxon>
        <taxon>Dikarya</taxon>
        <taxon>Ascomycota</taxon>
        <taxon>Pezizomycotina</taxon>
        <taxon>Lecanoromycetes</taxon>
        <taxon>OSLEUM clade</taxon>
        <taxon>Lecanoromycetidae</taxon>
        <taxon>Lecanorales</taxon>
        <taxon>Lecanorineae</taxon>
        <taxon>Ramalinaceae</taxon>
        <taxon>Ramalina</taxon>
    </lineage>
</organism>
<dbReference type="AlphaFoldDB" id="A0AA43TRJ8"/>
<feature type="compositionally biased region" description="Pro residues" evidence="2">
    <location>
        <begin position="671"/>
        <end position="696"/>
    </location>
</feature>
<accession>A0AA43TRJ8</accession>
<feature type="compositionally biased region" description="Polar residues" evidence="2">
    <location>
        <begin position="123"/>
        <end position="141"/>
    </location>
</feature>
<dbReference type="Gene3D" id="3.30.70.330">
    <property type="match status" value="1"/>
</dbReference>
<feature type="region of interest" description="Disordered" evidence="2">
    <location>
        <begin position="1"/>
        <end position="146"/>
    </location>
</feature>
<keyword evidence="5" id="KW-1185">Reference proteome</keyword>
<name>A0AA43TRJ8_9LECA</name>
<dbReference type="InterPro" id="IPR000504">
    <property type="entry name" value="RRM_dom"/>
</dbReference>
<feature type="compositionally biased region" description="Low complexity" evidence="2">
    <location>
        <begin position="847"/>
        <end position="867"/>
    </location>
</feature>
<dbReference type="SMART" id="SM00360">
    <property type="entry name" value="RRM"/>
    <property type="match status" value="1"/>
</dbReference>
<feature type="compositionally biased region" description="Polar residues" evidence="2">
    <location>
        <begin position="697"/>
        <end position="712"/>
    </location>
</feature>
<gene>
    <name evidence="4" type="primary">NAB3</name>
    <name evidence="4" type="ORF">OHK93_000173</name>
</gene>
<feature type="compositionally biased region" description="Low complexity" evidence="2">
    <location>
        <begin position="284"/>
        <end position="294"/>
    </location>
</feature>
<dbReference type="SUPFAM" id="SSF54928">
    <property type="entry name" value="RNA-binding domain, RBD"/>
    <property type="match status" value="1"/>
</dbReference>
<keyword evidence="1" id="KW-0694">RNA-binding</keyword>
<feature type="compositionally biased region" description="Pro residues" evidence="2">
    <location>
        <begin position="269"/>
        <end position="283"/>
    </location>
</feature>
<dbReference type="InterPro" id="IPR035979">
    <property type="entry name" value="RBD_domain_sf"/>
</dbReference>
<sequence>MEVSKVPQHASGTEPLGVSTNPGHIAEDARISENGGQAPSEHLDSHMNGFSQQENPSSESNDFHMQQPSASVGAPENSSAVAQSNLVSFAQNQSSDQPELANAPKAALVSQDEESPTAGAQADATNTTAESQQGPQISLQGSGEELSVDTGNIQALLDNLIASASSSTPVDKNLAPVHAPIPSTVPQTSSPSSAQTPISAFPTPAGLPPRPPPQDEPAIHPNYAPGQSIRSYHNPSASAATSTPSAQSLSSYNPAQALPPSHTVGTNGMPPPPTATFQQPPPTQQGGASPSQQPRAEDIQTTETQGPVAPEINAPSPFGADRDKAYQEFLREEAVYVTEGTWDRFPQGSRLFVGNLFTEKVSKREIFDVFSKYGRLAQISMKNAYGFVQFADPGCSTRAMQTEEGTELGGRKIHLEISKPQKNTRNAAPTAAGDSMRAAHSRRSRSPDHTRGGNARGMHRQGQNAHDRGVAHNGFERRGRDDYRPVRSPSPPRGIRGYDNYPPRAGAGDRYYGGRRSRSRSPYGRSTRYRSRSPRGRDLEDEANLPIPRRNPMQVPDVQIILVDESDRTFVGYIQQSFRDRRLRCEVLQLPRGVSLAAVVKRQIIEGVQGLVKIDRRSQVTGKVSLQIFDRSGGVNNVRFDEYEGLDAGIAAELVVRSKNPQMVQPQAPNQYPPNPQYGQPPPPQQIPYAQQPPPSHQMTPQQMPAQGTPNPNLAGALSSLDGPSLQRLLSSLNQSNPAQPQQQSSQQPDQAPQDLASLLSSVARQTPSHAQQQSGYQQPPPQQQQQPSQGYPYPNQQQYPQQPQQQQQQPNHQAYANNNPAAHKALSQLLGQAQQQGGPYQGGGMQSPNGQQQHQQSQQMQPQNVQDIMAQLAKYRQ</sequence>